<reference evidence="3 4" key="1">
    <citation type="submission" date="2023-11" db="EMBL/GenBank/DDBJ databases">
        <title>Draft genome sequence of Microbacterium arthrosphaerae JCM 30492.</title>
        <authorList>
            <person name="Zhang G."/>
            <person name="Ding Y."/>
        </authorList>
    </citation>
    <scope>NUCLEOTIDE SEQUENCE [LARGE SCALE GENOMIC DNA]</scope>
    <source>
        <strain evidence="3 4">JCM 30492</strain>
    </source>
</reference>
<dbReference type="RefSeq" id="WP_318354256.1">
    <property type="nucleotide sequence ID" value="NZ_JAWQEV010000004.1"/>
</dbReference>
<dbReference type="InterPro" id="IPR023833">
    <property type="entry name" value="Signal_pept_SipW-depend-type"/>
</dbReference>
<name>A0ABU4H782_9MICO</name>
<dbReference type="NCBIfam" id="TIGR04088">
    <property type="entry name" value="cognate_SipW"/>
    <property type="match status" value="1"/>
</dbReference>
<comment type="caution">
    <text evidence="3">The sequence shown here is derived from an EMBL/GenBank/DDBJ whole genome shotgun (WGS) entry which is preliminary data.</text>
</comment>
<dbReference type="Proteomes" id="UP001283109">
    <property type="component" value="Unassembled WGS sequence"/>
</dbReference>
<sequence length="221" mass="22159">MSGFAQTRRATRERDDDRRRRRARRVRVLLAAGLVLGIGTAVTLAAWTDTENATGSFGASVFGTESQSAGSPTYASNTAAPGASLTFAATAMSPGTSFYAWLNVRTTSASTVGGTVSLTGAAPTGTLAPALEYRAVRLSGPAPGVACSAAAFTGSPVFVAGGASSYLPVTQVPSTPVASTIGAAGAQLGFCFEVRIAAGAANTFQGTTGQVTWTFASTSAS</sequence>
<protein>
    <submittedName>
        <fullName evidence="3">SipW-dependent-type signal peptide-containing protein</fullName>
    </submittedName>
</protein>
<keyword evidence="2" id="KW-0472">Membrane</keyword>
<keyword evidence="2" id="KW-0812">Transmembrane</keyword>
<dbReference type="EMBL" id="JAWQEV010000004">
    <property type="protein sequence ID" value="MDW4573739.1"/>
    <property type="molecule type" value="Genomic_DNA"/>
</dbReference>
<evidence type="ECO:0000256" key="2">
    <source>
        <dbReference type="SAM" id="Phobius"/>
    </source>
</evidence>
<evidence type="ECO:0000313" key="4">
    <source>
        <dbReference type="Proteomes" id="UP001283109"/>
    </source>
</evidence>
<keyword evidence="4" id="KW-1185">Reference proteome</keyword>
<evidence type="ECO:0000313" key="3">
    <source>
        <dbReference type="EMBL" id="MDW4573739.1"/>
    </source>
</evidence>
<feature type="transmembrane region" description="Helical" evidence="2">
    <location>
        <begin position="28"/>
        <end position="47"/>
    </location>
</feature>
<evidence type="ECO:0000256" key="1">
    <source>
        <dbReference type="SAM" id="MobiDB-lite"/>
    </source>
</evidence>
<accession>A0ABU4H782</accession>
<gene>
    <name evidence="3" type="ORF">R8Z58_13240</name>
</gene>
<proteinExistence type="predicted"/>
<feature type="region of interest" description="Disordered" evidence="1">
    <location>
        <begin position="1"/>
        <end position="21"/>
    </location>
</feature>
<organism evidence="3 4">
    <name type="scientific">Microbacterium arthrosphaerae</name>
    <dbReference type="NCBI Taxonomy" id="792652"/>
    <lineage>
        <taxon>Bacteria</taxon>
        <taxon>Bacillati</taxon>
        <taxon>Actinomycetota</taxon>
        <taxon>Actinomycetes</taxon>
        <taxon>Micrococcales</taxon>
        <taxon>Microbacteriaceae</taxon>
        <taxon>Microbacterium</taxon>
    </lineage>
</organism>
<keyword evidence="2" id="KW-1133">Transmembrane helix</keyword>